<sequence>MVSVVRSFVKSWALGAMLVLALAGAVNAAGPKTAGSAAENDAEKAELVAEIAVRDSVMAIHDSVCTVEKQSLRSDLELERAKCENWEQSYNTLKKNNETCAKALSVAVQANQEQAEAAKEKAEKDDKSDVVMQSASMAASFGLGMLIMWLILD</sequence>
<evidence type="ECO:0000313" key="7">
    <source>
        <dbReference type="Proteomes" id="UP000001497"/>
    </source>
</evidence>
<feature type="signal peptide" evidence="3">
    <location>
        <begin position="1"/>
        <end position="28"/>
    </location>
</feature>
<keyword evidence="2" id="KW-0812">Transmembrane</keyword>
<dbReference type="HOGENOM" id="CLU_1710555_0_0_0"/>
<dbReference type="OrthoDB" id="9812833at2"/>
<proteinExistence type="predicted"/>
<feature type="transmembrane region" description="Helical" evidence="2">
    <location>
        <begin position="130"/>
        <end position="152"/>
    </location>
</feature>
<evidence type="ECO:0000313" key="6">
    <source>
        <dbReference type="Proteomes" id="UP000000517"/>
    </source>
</evidence>
<gene>
    <name evidence="4" type="ordered locus">Fisuc_2549</name>
    <name evidence="5" type="ordered locus">FSU_3118</name>
</gene>
<dbReference type="Proteomes" id="UP000001497">
    <property type="component" value="Chromosome"/>
</dbReference>
<keyword evidence="7" id="KW-1185">Reference proteome</keyword>
<protein>
    <recommendedName>
        <fullName evidence="8">Lipoprotein</fullName>
    </recommendedName>
</protein>
<evidence type="ECO:0000256" key="3">
    <source>
        <dbReference type="SAM" id="SignalP"/>
    </source>
</evidence>
<evidence type="ECO:0000313" key="4">
    <source>
        <dbReference type="EMBL" id="ACX76135.1"/>
    </source>
</evidence>
<dbReference type="AlphaFoldDB" id="C9RMA3"/>
<dbReference type="Proteomes" id="UP000000517">
    <property type="component" value="Chromosome"/>
</dbReference>
<dbReference type="EMBL" id="CP001792">
    <property type="protein sequence ID" value="ACX76135.1"/>
    <property type="molecule type" value="Genomic_DNA"/>
</dbReference>
<reference evidence="4 7" key="1">
    <citation type="submission" date="2009-10" db="EMBL/GenBank/DDBJ databases">
        <title>Complete sequence of Fibrobacter succinogenes subsp. succinogenes S85.</title>
        <authorList>
            <consortium name="US DOE Joint Genome Institute"/>
            <person name="Lucas S."/>
            <person name="Copeland A."/>
            <person name="Lapidus A."/>
            <person name="Glavina del Rio T."/>
            <person name="Tice H."/>
            <person name="Bruce D."/>
            <person name="Goodwin L."/>
            <person name="Pitluck S."/>
            <person name="Chertkov O."/>
            <person name="Detter J.C."/>
            <person name="Han C."/>
            <person name="Tapia R."/>
            <person name="Larimer F."/>
            <person name="Land M."/>
            <person name="Hauser L."/>
            <person name="Kyrpides N."/>
            <person name="Mikhailova N."/>
            <person name="Weimer P.J."/>
            <person name="Stevenson D.M."/>
            <person name="Boyum J."/>
            <person name="Brumm P.I."/>
            <person name="Mead D."/>
        </authorList>
    </citation>
    <scope>NUCLEOTIDE SEQUENCE [LARGE SCALE GENOMIC DNA]</scope>
    <source>
        <strain evidence="7">ATCC 19169 / S85</strain>
        <strain evidence="4">S85</strain>
    </source>
</reference>
<dbReference type="KEGG" id="fsu:Fisuc_2549"/>
<keyword evidence="3" id="KW-0732">Signal</keyword>
<feature type="chain" id="PRO_5003001731" description="Lipoprotein" evidence="3">
    <location>
        <begin position="29"/>
        <end position="153"/>
    </location>
</feature>
<feature type="coiled-coil region" evidence="1">
    <location>
        <begin position="69"/>
        <end position="125"/>
    </location>
</feature>
<dbReference type="STRING" id="59374.FSU_3118"/>
<accession>C9RMA3</accession>
<keyword evidence="2" id="KW-1133">Transmembrane helix</keyword>
<dbReference type="KEGG" id="fsc:FSU_3118"/>
<dbReference type="EMBL" id="CP002158">
    <property type="protein sequence ID" value="ADL26802.1"/>
    <property type="molecule type" value="Genomic_DNA"/>
</dbReference>
<reference evidence="6" key="2">
    <citation type="submission" date="2010-08" db="EMBL/GenBank/DDBJ databases">
        <title>Complete sequence of Fibrobacter succinogenes subsp. succinogenes S85.</title>
        <authorList>
            <person name="Durkin A.S."/>
            <person name="Nelson K.E."/>
            <person name="Morrison M."/>
            <person name="Forsberg C.W."/>
            <person name="Wilson D.B."/>
            <person name="Russell J.B."/>
            <person name="Cann I.K.O."/>
            <person name="Mackie R.I."/>
            <person name="White B.A."/>
        </authorList>
    </citation>
    <scope>NUCLEOTIDE SEQUENCE [LARGE SCALE GENOMIC DNA]</scope>
    <source>
        <strain evidence="6">ATCC 19169 / S85</strain>
    </source>
</reference>
<keyword evidence="1" id="KW-0175">Coiled coil</keyword>
<evidence type="ECO:0000256" key="1">
    <source>
        <dbReference type="SAM" id="Coils"/>
    </source>
</evidence>
<evidence type="ECO:0008006" key="8">
    <source>
        <dbReference type="Google" id="ProtNLM"/>
    </source>
</evidence>
<dbReference type="RefSeq" id="WP_014547155.1">
    <property type="nucleotide sequence ID" value="NC_013410.1"/>
</dbReference>
<keyword evidence="2" id="KW-0472">Membrane</keyword>
<reference evidence="5" key="3">
    <citation type="submission" date="2010-08" db="EMBL/GenBank/DDBJ databases">
        <authorList>
            <person name="Durkin A.S."/>
            <person name="Nelson K.E."/>
            <person name="Morrison M."/>
            <person name="Forsberg C.W."/>
            <person name="Wilson D.B."/>
            <person name="Russell J.B."/>
            <person name="Cann I.K.O."/>
            <person name="Mackie R.I."/>
            <person name="White B.A."/>
        </authorList>
    </citation>
    <scope>NUCLEOTIDE SEQUENCE</scope>
    <source>
        <strain evidence="5">S85</strain>
    </source>
</reference>
<name>C9RMA3_FIBSS</name>
<evidence type="ECO:0000256" key="2">
    <source>
        <dbReference type="SAM" id="Phobius"/>
    </source>
</evidence>
<evidence type="ECO:0000313" key="5">
    <source>
        <dbReference type="EMBL" id="ADL26802.1"/>
    </source>
</evidence>
<organism evidence="5 6">
    <name type="scientific">Fibrobacter succinogenes (strain ATCC 19169 / S85)</name>
    <dbReference type="NCBI Taxonomy" id="59374"/>
    <lineage>
        <taxon>Bacteria</taxon>
        <taxon>Pseudomonadati</taxon>
        <taxon>Fibrobacterota</taxon>
        <taxon>Fibrobacteria</taxon>
        <taxon>Fibrobacterales</taxon>
        <taxon>Fibrobacteraceae</taxon>
        <taxon>Fibrobacter</taxon>
    </lineage>
</organism>